<reference evidence="1" key="1">
    <citation type="submission" date="2020-05" db="EMBL/GenBank/DDBJ databases">
        <authorList>
            <person name="Chiriac C."/>
            <person name="Salcher M."/>
            <person name="Ghai R."/>
            <person name="Kavagutti S V."/>
        </authorList>
    </citation>
    <scope>NUCLEOTIDE SEQUENCE</scope>
</reference>
<protein>
    <submittedName>
        <fullName evidence="1">Uncharacterized protein</fullName>
    </submittedName>
</protein>
<accession>A0A6J7WZD3</accession>
<evidence type="ECO:0000313" key="1">
    <source>
        <dbReference type="EMBL" id="CAB5223100.1"/>
    </source>
</evidence>
<gene>
    <name evidence="1" type="ORF">UFOVP365_50</name>
</gene>
<name>A0A6J7WZD3_9CAUD</name>
<dbReference type="EMBL" id="LR798309">
    <property type="protein sequence ID" value="CAB5223100.1"/>
    <property type="molecule type" value="Genomic_DNA"/>
</dbReference>
<organism evidence="1">
    <name type="scientific">uncultured Caudovirales phage</name>
    <dbReference type="NCBI Taxonomy" id="2100421"/>
    <lineage>
        <taxon>Viruses</taxon>
        <taxon>Duplodnaviria</taxon>
        <taxon>Heunggongvirae</taxon>
        <taxon>Uroviricota</taxon>
        <taxon>Caudoviricetes</taxon>
        <taxon>Peduoviridae</taxon>
        <taxon>Maltschvirus</taxon>
        <taxon>Maltschvirus maltsch</taxon>
    </lineage>
</organism>
<proteinExistence type="predicted"/>
<sequence>MAGAIDMMAGGAGGGGGGLQPLIAALDHYTSMLQTIGNAINGIKPVAPTTAPKTPAAPAAVPTGAKPSIPAASAAVPTGGLGALMESIGGLGKAFTGLALQARLMAEVAKAVAVAVAPLDAVFKAIGDMLEPIANAVAGLLKLAIAISPIMVALKLLSKLLTIVLMPFKMLGKIVDAISSVLEAFMVPLDMVAEQMEAVADAIAAAIAVIGISAKSAKTPQNAVNNAFKSVTKTIENVLVNPLEAIPGLIGQIRGAVETLNPAAMVAFDLAMRDLMAVFGEAFMPIVQVATNVVREFANTLRPILQTMAPLFKRMSESIGALLIKNIDRLTQAFERMLPFIEMYIKSMIDAATRQGAIADQSSANNSSLKDIGSFFANFFRSTKQIEDSAKKERAAKDKVNNLINIEAVGMNKAVEQRLLGIIPDPKVMKGKLQNKIDEITKLEEADKKAGFKEPVAVMQGRSAEKEMLKNMIDLSQMRDQFVKSGVKDQDGTVKGGEQALNETLTEVHKARKDLKDKKIDQNQFNAVLNRLVEAQKFLGDNMKNAIKAGKPAGAEGLAAAVNPAFKSIADLTRETLLSAFVATSTGADMKEKQNQKAVDNVAALPEVIKNGVQEAMVEALKQNAAQPEQNAARPVFAGGRA</sequence>